<name>A0A9P3FZQ8_9APHY</name>
<proteinExistence type="predicted"/>
<feature type="compositionally biased region" description="Basic and acidic residues" evidence="1">
    <location>
        <begin position="36"/>
        <end position="47"/>
    </location>
</feature>
<dbReference type="Proteomes" id="UP000703269">
    <property type="component" value="Unassembled WGS sequence"/>
</dbReference>
<dbReference type="InterPro" id="IPR057394">
    <property type="entry name" value="PIGBOS1"/>
</dbReference>
<accession>A0A9P3FZQ8</accession>
<feature type="region of interest" description="Disordered" evidence="1">
    <location>
        <begin position="35"/>
        <end position="84"/>
    </location>
</feature>
<feature type="compositionally biased region" description="Polar residues" evidence="1">
    <location>
        <begin position="57"/>
        <end position="84"/>
    </location>
</feature>
<evidence type="ECO:0000256" key="1">
    <source>
        <dbReference type="SAM" id="MobiDB-lite"/>
    </source>
</evidence>
<gene>
    <name evidence="2" type="ORF">PsYK624_023330</name>
</gene>
<keyword evidence="3" id="KW-1185">Reference proteome</keyword>
<dbReference type="OrthoDB" id="4093673at2759"/>
<dbReference type="AlphaFoldDB" id="A0A9P3FZQ8"/>
<protein>
    <submittedName>
        <fullName evidence="2">Uncharacterized protein</fullName>
    </submittedName>
</protein>
<comment type="caution">
    <text evidence="2">The sequence shown here is derived from an EMBL/GenBank/DDBJ whole genome shotgun (WGS) entry which is preliminary data.</text>
</comment>
<dbReference type="EMBL" id="BPQB01000003">
    <property type="protein sequence ID" value="GJE86253.1"/>
    <property type="molecule type" value="Genomic_DNA"/>
</dbReference>
<evidence type="ECO:0000313" key="2">
    <source>
        <dbReference type="EMBL" id="GJE86253.1"/>
    </source>
</evidence>
<dbReference type="Pfam" id="PF23670">
    <property type="entry name" value="PIGBOS1"/>
    <property type="match status" value="1"/>
</dbReference>
<reference evidence="2 3" key="1">
    <citation type="submission" date="2021-08" db="EMBL/GenBank/DDBJ databases">
        <title>Draft Genome Sequence of Phanerochaete sordida strain YK-624.</title>
        <authorList>
            <person name="Mori T."/>
            <person name="Dohra H."/>
            <person name="Suzuki T."/>
            <person name="Kawagishi H."/>
            <person name="Hirai H."/>
        </authorList>
    </citation>
    <scope>NUCLEOTIDE SEQUENCE [LARGE SCALE GENOMIC DNA]</scope>
    <source>
        <strain evidence="2 3">YK-624</strain>
    </source>
</reference>
<sequence>MSRRPLVPFLVAGIAGVMSGVYIFKPLVDNSTTVRSLDRSADADKTAADGSSAASDGHTSTVTAGQTKASPGANEAQQGNSTKP</sequence>
<evidence type="ECO:0000313" key="3">
    <source>
        <dbReference type="Proteomes" id="UP000703269"/>
    </source>
</evidence>
<organism evidence="2 3">
    <name type="scientific">Phanerochaete sordida</name>
    <dbReference type="NCBI Taxonomy" id="48140"/>
    <lineage>
        <taxon>Eukaryota</taxon>
        <taxon>Fungi</taxon>
        <taxon>Dikarya</taxon>
        <taxon>Basidiomycota</taxon>
        <taxon>Agaricomycotina</taxon>
        <taxon>Agaricomycetes</taxon>
        <taxon>Polyporales</taxon>
        <taxon>Phanerochaetaceae</taxon>
        <taxon>Phanerochaete</taxon>
    </lineage>
</organism>